<name>A0A0D8XPQ7_DICVI</name>
<dbReference type="PROSITE" id="PS50297">
    <property type="entry name" value="ANK_REP_REGION"/>
    <property type="match status" value="11"/>
</dbReference>
<dbReference type="EMBL" id="KN716480">
    <property type="protein sequence ID" value="KJH44356.1"/>
    <property type="molecule type" value="Genomic_DNA"/>
</dbReference>
<feature type="repeat" description="ANK" evidence="3">
    <location>
        <begin position="383"/>
        <end position="415"/>
    </location>
</feature>
<feature type="repeat" description="ANK" evidence="3">
    <location>
        <begin position="912"/>
        <end position="944"/>
    </location>
</feature>
<evidence type="ECO:0000256" key="3">
    <source>
        <dbReference type="PROSITE-ProRule" id="PRU00023"/>
    </source>
</evidence>
<dbReference type="AlphaFoldDB" id="A0A0D8XPQ7"/>
<dbReference type="PRINTS" id="PR01415">
    <property type="entry name" value="ANKYRIN"/>
</dbReference>
<dbReference type="Gene3D" id="1.25.40.20">
    <property type="entry name" value="Ankyrin repeat-containing domain"/>
    <property type="match status" value="7"/>
</dbReference>
<feature type="repeat" description="ANK" evidence="3">
    <location>
        <begin position="350"/>
        <end position="382"/>
    </location>
</feature>
<reference evidence="5" key="2">
    <citation type="journal article" date="2016" name="Sci. Rep.">
        <title>Dictyocaulus viviparus genome, variome and transcriptome elucidate lungworm biology and support future intervention.</title>
        <authorList>
            <person name="McNulty S.N."/>
            <person name="Strube C."/>
            <person name="Rosa B.A."/>
            <person name="Martin J.C."/>
            <person name="Tyagi R."/>
            <person name="Choi Y.J."/>
            <person name="Wang Q."/>
            <person name="Hallsworth Pepin K."/>
            <person name="Zhang X."/>
            <person name="Ozersky P."/>
            <person name="Wilson R.K."/>
            <person name="Sternberg P.W."/>
            <person name="Gasser R.B."/>
            <person name="Mitreva M."/>
        </authorList>
    </citation>
    <scope>NUCLEOTIDE SEQUENCE [LARGE SCALE GENOMIC DNA]</scope>
    <source>
        <strain evidence="5">HannoverDv2000</strain>
    </source>
</reference>
<feature type="repeat" description="ANK" evidence="3">
    <location>
        <begin position="114"/>
        <end position="146"/>
    </location>
</feature>
<dbReference type="OrthoDB" id="7464126at2759"/>
<feature type="repeat" description="ANK" evidence="3">
    <location>
        <begin position="774"/>
        <end position="806"/>
    </location>
</feature>
<feature type="repeat" description="ANK" evidence="3">
    <location>
        <begin position="81"/>
        <end position="113"/>
    </location>
</feature>
<keyword evidence="1" id="KW-0677">Repeat</keyword>
<accession>A0A0D8XPQ7</accession>
<keyword evidence="5" id="KW-1185">Reference proteome</keyword>
<dbReference type="PANTHER" id="PTHR24198">
    <property type="entry name" value="ANKYRIN REPEAT AND PROTEIN KINASE DOMAIN-CONTAINING PROTEIN"/>
    <property type="match status" value="1"/>
</dbReference>
<keyword evidence="2 3" id="KW-0040">ANK repeat</keyword>
<evidence type="ECO:0000256" key="2">
    <source>
        <dbReference type="ARBA" id="ARBA00023043"/>
    </source>
</evidence>
<evidence type="ECO:0000313" key="5">
    <source>
        <dbReference type="Proteomes" id="UP000053766"/>
    </source>
</evidence>
<evidence type="ECO:0000313" key="4">
    <source>
        <dbReference type="EMBL" id="KJH44356.1"/>
    </source>
</evidence>
<dbReference type="Proteomes" id="UP000053766">
    <property type="component" value="Unassembled WGS sequence"/>
</dbReference>
<dbReference type="SUPFAM" id="SSF48403">
    <property type="entry name" value="Ankyrin repeat"/>
    <property type="match status" value="4"/>
</dbReference>
<proteinExistence type="predicted"/>
<feature type="repeat" description="ANK" evidence="3">
    <location>
        <begin position="214"/>
        <end position="246"/>
    </location>
</feature>
<sequence>MKSGRRRRLPGRVAINNHKNDCYKNYCHLRCVQQCALQDFSCGKMISNLDNDFASAILVKNDSVIRRITCGGFDVNRSDSFGCSPLHYSAFTGDITTTLSLIEIGANVNAQDGLGLTPLHRAIAAKHFDVAELLIDMGCDTTIRCKLLQTPLHICAIHNVPSITSLLLRQKYSMLNSGDFRGSTALHHAAYRGYIEVADLLLKAGINMAAVDNLGRTAIHFVACGGHIPMLDVLRRGGASINVCDHHGRNVAHFAAMASQADLLEKLLNIDRTFTNSADNDGYTPLHYAVQNAQNSRTIELLFKNGCNINSAANDGTTALHISASLSDSPEPLEYLIKCSDINLNAKNTDGMTPLHLASEWSKVCRVDGLVQAGAEIDPRSVNDATPLHCAALGGHHLVVKHLLKSGADVNAKMKGELTPLHLAAYHSSRPVSQVLIEMGADIEAKDAYLRTPLHFAAHSIADSGTYTLEYLIKNKAVVNVTDKYGFTPLHTAALKGLDQMARAIADKPDLHGRNALHLTVLSRSHSTAEKLCLADEKCVYRQDCNGFYPLHYAAYKGDEPLCLLRIDFLFVQLYKYMKNLVDIPSSGNQQGITPIHLAAMRNMAMPLLRLAKEFKKSTELAARRDSALERPLFTCTDVKNRIPLHYAMKYGYIDPVIVLLSQSSAEVCLNWLDKDDITPLHLAAANGRNVCVEWVLNNFPKISVNRKDSKGRSCGMLSLTSLSGPCWPLILKSNLEQCDKMGRSYLHRAAYSCNKNAVLKILEQSCPNVRDVNGVTPLHVAAAVGNRDVIAVFLQFGADPLAKDNRGFTPVDWAAAYNQISSLEELILNIHGLSSDLATCSSNVDSSCSKICEDPTLSNLFTAAAGVRKQTDYTNCWGRAGLLFASYFGSLPCIMCLLEKNPQLVLVRDPRGRTALHLSAWNGHHECVKYLVDKGVEIEALDDTGATALMYAVKDSGSVRVLEYLLSYGADVSKRDKKGNTVLHHSCISRNENAGKVLTNYLSQFDPERHLCNAVNEVGETALHIALKNGLIEFLLCFIPFGSKSMWIKDSSGRIPLMCGVENQDIVDCMQLLLACMADSFVDLPSLLVPDRRRSLF</sequence>
<dbReference type="SMART" id="SM00248">
    <property type="entry name" value="ANK"/>
    <property type="match status" value="27"/>
</dbReference>
<organism evidence="4 5">
    <name type="scientific">Dictyocaulus viviparus</name>
    <name type="common">Bovine lungworm</name>
    <dbReference type="NCBI Taxonomy" id="29172"/>
    <lineage>
        <taxon>Eukaryota</taxon>
        <taxon>Metazoa</taxon>
        <taxon>Ecdysozoa</taxon>
        <taxon>Nematoda</taxon>
        <taxon>Chromadorea</taxon>
        <taxon>Rhabditida</taxon>
        <taxon>Rhabditina</taxon>
        <taxon>Rhabditomorpha</taxon>
        <taxon>Strongyloidea</taxon>
        <taxon>Metastrongylidae</taxon>
        <taxon>Dictyocaulus</taxon>
    </lineage>
</organism>
<feature type="repeat" description="ANK" evidence="3">
    <location>
        <begin position="181"/>
        <end position="213"/>
    </location>
</feature>
<feature type="repeat" description="ANK" evidence="3">
    <location>
        <begin position="945"/>
        <end position="978"/>
    </location>
</feature>
<protein>
    <submittedName>
        <fullName evidence="4">Ankyrin repeat protein</fullName>
    </submittedName>
</protein>
<dbReference type="Pfam" id="PF13637">
    <property type="entry name" value="Ank_4"/>
    <property type="match status" value="1"/>
</dbReference>
<dbReference type="PROSITE" id="PS50088">
    <property type="entry name" value="ANK_REPEAT"/>
    <property type="match status" value="11"/>
</dbReference>
<dbReference type="PANTHER" id="PTHR24198:SF194">
    <property type="entry name" value="INVERSIN-A"/>
    <property type="match status" value="1"/>
</dbReference>
<reference evidence="4 5" key="1">
    <citation type="submission" date="2013-11" db="EMBL/GenBank/DDBJ databases">
        <title>Draft genome of the bovine lungworm Dictyocaulus viviparus.</title>
        <authorList>
            <person name="Mitreva M."/>
        </authorList>
    </citation>
    <scope>NUCLEOTIDE SEQUENCE [LARGE SCALE GENOMIC DNA]</scope>
    <source>
        <strain evidence="4 5">HannoverDv2000</strain>
    </source>
</reference>
<gene>
    <name evidence="4" type="ORF">DICVIV_09625</name>
</gene>
<feature type="repeat" description="ANK" evidence="3">
    <location>
        <begin position="416"/>
        <end position="448"/>
    </location>
</feature>
<dbReference type="InterPro" id="IPR036770">
    <property type="entry name" value="Ankyrin_rpt-contain_sf"/>
</dbReference>
<feature type="repeat" description="ANK" evidence="3">
    <location>
        <begin position="281"/>
        <end position="314"/>
    </location>
</feature>
<evidence type="ECO:0000256" key="1">
    <source>
        <dbReference type="ARBA" id="ARBA00022737"/>
    </source>
</evidence>
<dbReference type="STRING" id="29172.A0A0D8XPQ7"/>
<dbReference type="Pfam" id="PF12796">
    <property type="entry name" value="Ank_2"/>
    <property type="match status" value="7"/>
</dbReference>
<dbReference type="InterPro" id="IPR002110">
    <property type="entry name" value="Ankyrin_rpt"/>
</dbReference>